<dbReference type="PANTHER" id="PTHR46156">
    <property type="entry name" value="CCCH ZINGC FINGER"/>
    <property type="match status" value="1"/>
</dbReference>
<dbReference type="PROSITE" id="PS50103">
    <property type="entry name" value="ZF_C3H1"/>
    <property type="match status" value="2"/>
</dbReference>
<comment type="caution">
    <text evidence="8">The sequence shown here is derived from an EMBL/GenBank/DDBJ whole genome shotgun (WGS) entry which is preliminary data.</text>
</comment>
<keyword evidence="2" id="KW-0677">Repeat</keyword>
<keyword evidence="4 6" id="KW-0862">Zinc</keyword>
<evidence type="ECO:0000256" key="5">
    <source>
        <dbReference type="ARBA" id="ARBA00071600"/>
    </source>
</evidence>
<feature type="domain" description="C3H1-type" evidence="7">
    <location>
        <begin position="355"/>
        <end position="380"/>
    </location>
</feature>
<dbReference type="Proteomes" id="UP001168821">
    <property type="component" value="Unassembled WGS sequence"/>
</dbReference>
<name>A0AA38IT21_9CUCU</name>
<sequence>MNYYPTVNHHHMGGESQFYYPPPHLMDIPKPSTNRFIYVKHNFINPNPAPPTKVLVNPHFKKKVFVNPQFHAPQTLLPTTKPKIHVNPNVLKNFGNNVPNIKPTPVVESKTRTVISTRNKLVRIPCNSPDTSPRKRRNSLHTKYKIVRSGAKNSPINKFKLDKRNSVNKPILKTVKKRYVYVNRFLSMDVVAKNVLLKKNSNLCKPGFVNINGILYKKSPNSLKKASESLLKPKLTLKANSFKRNQSFRVQSSSKYKLVRKDTKQHLSTSSNRRSLVRRYKVIRSKKTPVKPSPSKLRKCNIPCPIFRKYGRCPGKTTGTCFKLHNPDQIVLCTRFLQGACHNENCLLSHKVSHEKMPTCKYYLDGLCSKDNCPYLHVKISPKADICRDFLEGFCKRAAECDKRHQFLCPDFEKSRTCAKRRCPYPHGNVVRKNSKVLNTLAKKCFVKKEKKKRVVTESLVKEVSEKNRYYKDSAKDSSAKLDSVGEQPVIKTVSRERPKLGDLPAFIPLFEGT</sequence>
<keyword evidence="9" id="KW-1185">Reference proteome</keyword>
<dbReference type="GO" id="GO:0005634">
    <property type="term" value="C:nucleus"/>
    <property type="evidence" value="ECO:0007669"/>
    <property type="project" value="TreeGrafter"/>
</dbReference>
<feature type="zinc finger region" description="C3H1-type" evidence="6">
    <location>
        <begin position="355"/>
        <end position="380"/>
    </location>
</feature>
<evidence type="ECO:0000313" key="9">
    <source>
        <dbReference type="Proteomes" id="UP001168821"/>
    </source>
</evidence>
<proteinExistence type="predicted"/>
<evidence type="ECO:0000256" key="1">
    <source>
        <dbReference type="ARBA" id="ARBA00022723"/>
    </source>
</evidence>
<dbReference type="InterPro" id="IPR000571">
    <property type="entry name" value="Znf_CCCH"/>
</dbReference>
<feature type="zinc finger region" description="C3H1-type" evidence="6">
    <location>
        <begin position="381"/>
        <end position="408"/>
    </location>
</feature>
<dbReference type="EMBL" id="JALNTZ010000002">
    <property type="protein sequence ID" value="KAJ3660918.1"/>
    <property type="molecule type" value="Genomic_DNA"/>
</dbReference>
<reference evidence="8" key="1">
    <citation type="journal article" date="2023" name="G3 (Bethesda)">
        <title>Whole genome assemblies of Zophobas morio and Tenebrio molitor.</title>
        <authorList>
            <person name="Kaur S."/>
            <person name="Stinson S.A."/>
            <person name="diCenzo G.C."/>
        </authorList>
    </citation>
    <scope>NUCLEOTIDE SEQUENCE</scope>
    <source>
        <strain evidence="8">QUZm001</strain>
    </source>
</reference>
<evidence type="ECO:0000256" key="4">
    <source>
        <dbReference type="ARBA" id="ARBA00022833"/>
    </source>
</evidence>
<organism evidence="8 9">
    <name type="scientific">Zophobas morio</name>
    <dbReference type="NCBI Taxonomy" id="2755281"/>
    <lineage>
        <taxon>Eukaryota</taxon>
        <taxon>Metazoa</taxon>
        <taxon>Ecdysozoa</taxon>
        <taxon>Arthropoda</taxon>
        <taxon>Hexapoda</taxon>
        <taxon>Insecta</taxon>
        <taxon>Pterygota</taxon>
        <taxon>Neoptera</taxon>
        <taxon>Endopterygota</taxon>
        <taxon>Coleoptera</taxon>
        <taxon>Polyphaga</taxon>
        <taxon>Cucujiformia</taxon>
        <taxon>Tenebrionidae</taxon>
        <taxon>Zophobas</taxon>
    </lineage>
</organism>
<evidence type="ECO:0000256" key="6">
    <source>
        <dbReference type="PROSITE-ProRule" id="PRU00723"/>
    </source>
</evidence>
<dbReference type="PANTHER" id="PTHR46156:SF1">
    <property type="entry name" value="ZINC FINGER CCCH DOMAIN-CONTAINING PROTEIN 3"/>
    <property type="match status" value="1"/>
</dbReference>
<keyword evidence="1 6" id="KW-0479">Metal-binding</keyword>
<dbReference type="SMART" id="SM00356">
    <property type="entry name" value="ZnF_C3H1"/>
    <property type="match status" value="3"/>
</dbReference>
<keyword evidence="3 6" id="KW-0863">Zinc-finger</keyword>
<gene>
    <name evidence="8" type="ORF">Zmor_005345</name>
</gene>
<evidence type="ECO:0000259" key="7">
    <source>
        <dbReference type="PROSITE" id="PS50103"/>
    </source>
</evidence>
<protein>
    <recommendedName>
        <fullName evidence="5">Zinc finger CCCH domain-containing protein 3</fullName>
    </recommendedName>
</protein>
<evidence type="ECO:0000256" key="2">
    <source>
        <dbReference type="ARBA" id="ARBA00022737"/>
    </source>
</evidence>
<accession>A0AA38IT21</accession>
<feature type="domain" description="C3H1-type" evidence="7">
    <location>
        <begin position="381"/>
        <end position="408"/>
    </location>
</feature>
<evidence type="ECO:0000313" key="8">
    <source>
        <dbReference type="EMBL" id="KAJ3660918.1"/>
    </source>
</evidence>
<dbReference type="GO" id="GO:0008270">
    <property type="term" value="F:zinc ion binding"/>
    <property type="evidence" value="ECO:0007669"/>
    <property type="project" value="UniProtKB-KW"/>
</dbReference>
<dbReference type="FunFam" id="4.10.1000.10:FF:000008">
    <property type="entry name" value="zinc finger CCCH domain-containing protein 3"/>
    <property type="match status" value="1"/>
</dbReference>
<dbReference type="AlphaFoldDB" id="A0AA38IT21"/>
<evidence type="ECO:0000256" key="3">
    <source>
        <dbReference type="ARBA" id="ARBA00022771"/>
    </source>
</evidence>
<dbReference type="Gene3D" id="4.10.1000.10">
    <property type="entry name" value="Zinc finger, CCCH-type"/>
    <property type="match status" value="2"/>
</dbReference>